<evidence type="ECO:0000259" key="11">
    <source>
        <dbReference type="Pfam" id="PF00482"/>
    </source>
</evidence>
<keyword evidence="3 9" id="KW-0813">Transport</keyword>
<feature type="domain" description="Type II secretion system protein GspF" evidence="11">
    <location>
        <begin position="277"/>
        <end position="399"/>
    </location>
</feature>
<evidence type="ECO:0000256" key="8">
    <source>
        <dbReference type="ARBA" id="ARBA00023136"/>
    </source>
</evidence>
<evidence type="ECO:0000256" key="1">
    <source>
        <dbReference type="ARBA" id="ARBA00004429"/>
    </source>
</evidence>
<sequence>MPNPLPMPLRKFRWRGVDRSGAKAKGQILALTEMEVRNQLGRQQIHIRKISRHRISFWTRLTHKISRKDITLFTRQLATLLTTRVPLVQALKLISESHSKAEMKSVLNQVASRVESGVPIAQALQALSTHFDRFYIDMIATGESSGNIAVTLDRLATYREKHDALQSKVVKAMIYPSMVLIVSCAVTYLMLTSVIPEFESMFKGFNANLPWFTSEVLELSNWSQSYGLVSVASLGLLIASIKFISLKNATAELYISKLAIKLPVVGDIIAKATIAKFSRTLATSFSSGIPILTGIQASARTTENAYFQQAIFSIHTHVVAGVPVHLAMRNSLAFPEMVLQMVMIGEETGKLDEMLNKIASIYEADVDNIVDNLGTIIEPLVIVFLGTIIGGLVIAMYLPIFNLMSVIG</sequence>
<dbReference type="Gene3D" id="1.20.81.30">
    <property type="entry name" value="Type II secretion system (T2SS), domain F"/>
    <property type="match status" value="2"/>
</dbReference>
<comment type="similarity">
    <text evidence="2 9">Belongs to the GSP F family.</text>
</comment>
<keyword evidence="6 9" id="KW-0812">Transmembrane</keyword>
<name>A0A3G4V8F0_9VIBR</name>
<evidence type="ECO:0000313" key="13">
    <source>
        <dbReference type="Proteomes" id="UP000279760"/>
    </source>
</evidence>
<dbReference type="InterPro" id="IPR018076">
    <property type="entry name" value="T2SS_GspF_dom"/>
</dbReference>
<dbReference type="PANTHER" id="PTHR30012">
    <property type="entry name" value="GENERAL SECRETION PATHWAY PROTEIN"/>
    <property type="match status" value="1"/>
</dbReference>
<evidence type="ECO:0000256" key="10">
    <source>
        <dbReference type="SAM" id="Phobius"/>
    </source>
</evidence>
<evidence type="ECO:0000256" key="6">
    <source>
        <dbReference type="ARBA" id="ARBA00022692"/>
    </source>
</evidence>
<evidence type="ECO:0000256" key="2">
    <source>
        <dbReference type="ARBA" id="ARBA00005745"/>
    </source>
</evidence>
<feature type="transmembrane region" description="Helical" evidence="10">
    <location>
        <begin position="225"/>
        <end position="244"/>
    </location>
</feature>
<dbReference type="InterPro" id="IPR042094">
    <property type="entry name" value="T2SS_GspF_sf"/>
</dbReference>
<keyword evidence="4" id="KW-1003">Cell membrane</keyword>
<evidence type="ECO:0000256" key="5">
    <source>
        <dbReference type="ARBA" id="ARBA00022519"/>
    </source>
</evidence>
<dbReference type="Proteomes" id="UP000279760">
    <property type="component" value="Chromosome 1"/>
</dbReference>
<dbReference type="RefSeq" id="WP_124940290.1">
    <property type="nucleotide sequence ID" value="NZ_CP033577.1"/>
</dbReference>
<dbReference type="PANTHER" id="PTHR30012:SF7">
    <property type="entry name" value="PROTEIN TRANSPORT PROTEIN HOFC HOMOLOG"/>
    <property type="match status" value="1"/>
</dbReference>
<accession>A0A3G4V8F0</accession>
<feature type="domain" description="Type II secretion system protein GspF" evidence="11">
    <location>
        <begin position="73"/>
        <end position="196"/>
    </location>
</feature>
<dbReference type="PROSITE" id="PS00874">
    <property type="entry name" value="T2SP_F"/>
    <property type="match status" value="1"/>
</dbReference>
<gene>
    <name evidence="12" type="ORF">ECB94_06905</name>
</gene>
<dbReference type="EMBL" id="CP033577">
    <property type="protein sequence ID" value="AYV21057.1"/>
    <property type="molecule type" value="Genomic_DNA"/>
</dbReference>
<dbReference type="GO" id="GO:0015628">
    <property type="term" value="P:protein secretion by the type II secretion system"/>
    <property type="evidence" value="ECO:0007669"/>
    <property type="project" value="TreeGrafter"/>
</dbReference>
<evidence type="ECO:0000256" key="9">
    <source>
        <dbReference type="RuleBase" id="RU003923"/>
    </source>
</evidence>
<protein>
    <submittedName>
        <fullName evidence="12">Type II secretion system F family protein</fullName>
    </submittedName>
</protein>
<evidence type="ECO:0000313" key="12">
    <source>
        <dbReference type="EMBL" id="AYV21057.1"/>
    </source>
</evidence>
<dbReference type="Pfam" id="PF00482">
    <property type="entry name" value="T2SSF"/>
    <property type="match status" value="2"/>
</dbReference>
<evidence type="ECO:0000256" key="3">
    <source>
        <dbReference type="ARBA" id="ARBA00022448"/>
    </source>
</evidence>
<evidence type="ECO:0000256" key="7">
    <source>
        <dbReference type="ARBA" id="ARBA00022989"/>
    </source>
</evidence>
<reference evidence="12 13" key="1">
    <citation type="submission" date="2018-11" db="EMBL/GenBank/DDBJ databases">
        <title>Complete Genome Sequence of Vbrio mediterranei 117-T6: a Potential Pathogen Bacteria Isolated from the Conchocelis of Pyropia.</title>
        <authorList>
            <person name="Liu Q."/>
        </authorList>
    </citation>
    <scope>NUCLEOTIDE SEQUENCE [LARGE SCALE GENOMIC DNA]</scope>
    <source>
        <strain evidence="12 13">117-T6</strain>
    </source>
</reference>
<dbReference type="PRINTS" id="PR00812">
    <property type="entry name" value="BCTERIALGSPF"/>
</dbReference>
<keyword evidence="5" id="KW-0997">Cell inner membrane</keyword>
<keyword evidence="7 10" id="KW-1133">Transmembrane helix</keyword>
<keyword evidence="8 10" id="KW-0472">Membrane</keyword>
<dbReference type="GO" id="GO:0005886">
    <property type="term" value="C:plasma membrane"/>
    <property type="evidence" value="ECO:0007669"/>
    <property type="project" value="UniProtKB-SubCell"/>
</dbReference>
<dbReference type="InterPro" id="IPR001992">
    <property type="entry name" value="T2SS_GspF/T4SS_PilC_CS"/>
</dbReference>
<dbReference type="FunFam" id="1.20.81.30:FF:000001">
    <property type="entry name" value="Type II secretion system protein F"/>
    <property type="match status" value="2"/>
</dbReference>
<dbReference type="InterPro" id="IPR003004">
    <property type="entry name" value="GspF/PilC"/>
</dbReference>
<proteinExistence type="inferred from homology"/>
<feature type="transmembrane region" description="Helical" evidence="10">
    <location>
        <begin position="380"/>
        <end position="400"/>
    </location>
</feature>
<organism evidence="12 13">
    <name type="scientific">Vibrio mediterranei</name>
    <dbReference type="NCBI Taxonomy" id="689"/>
    <lineage>
        <taxon>Bacteria</taxon>
        <taxon>Pseudomonadati</taxon>
        <taxon>Pseudomonadota</taxon>
        <taxon>Gammaproteobacteria</taxon>
        <taxon>Vibrionales</taxon>
        <taxon>Vibrionaceae</taxon>
        <taxon>Vibrio</taxon>
    </lineage>
</organism>
<dbReference type="AlphaFoldDB" id="A0A3G4V8F0"/>
<feature type="transmembrane region" description="Helical" evidence="10">
    <location>
        <begin position="169"/>
        <end position="191"/>
    </location>
</feature>
<evidence type="ECO:0000256" key="4">
    <source>
        <dbReference type="ARBA" id="ARBA00022475"/>
    </source>
</evidence>
<comment type="subcellular location">
    <subcellularLocation>
        <location evidence="1 9">Cell inner membrane</location>
        <topology evidence="1 9">Multi-pass membrane protein</topology>
    </subcellularLocation>
</comment>